<evidence type="ECO:0000313" key="2">
    <source>
        <dbReference type="Proteomes" id="UP000316759"/>
    </source>
</evidence>
<dbReference type="AlphaFoldDB" id="A0A504YVU0"/>
<name>A0A504YVU0_FASGI</name>
<keyword evidence="2" id="KW-1185">Reference proteome</keyword>
<accession>A0A504YVU0</accession>
<protein>
    <submittedName>
        <fullName evidence="1">Methyltransferase protein 17 mitochondrial</fullName>
    </submittedName>
</protein>
<evidence type="ECO:0000313" key="1">
    <source>
        <dbReference type="EMBL" id="TPP61700.1"/>
    </source>
</evidence>
<sequence>MSYTAKLINGSLRYRAMRALQSILRFPPGSQNSSYTPKVEGDGVDAHKGSATSRLRQYPFFLSLPALALPSQLDAAAINYLRDYSISSPKAIEDRAEMLRNYLWSRPLMTEVCKFFAFRALLFFELSGFEAFPRSSQNLHKTKPTFS</sequence>
<dbReference type="STRING" id="46835.A0A504YVU0"/>
<gene>
    <name evidence="1" type="ORF">FGIG_08684</name>
</gene>
<dbReference type="EMBL" id="SUNJ01007844">
    <property type="protein sequence ID" value="TPP61700.1"/>
    <property type="molecule type" value="Genomic_DNA"/>
</dbReference>
<reference evidence="1 2" key="1">
    <citation type="submission" date="2019-04" db="EMBL/GenBank/DDBJ databases">
        <title>Annotation for the trematode Fasciola gigantica.</title>
        <authorList>
            <person name="Choi Y.-J."/>
        </authorList>
    </citation>
    <scope>NUCLEOTIDE SEQUENCE [LARGE SCALE GENOMIC DNA]</scope>
    <source>
        <strain evidence="1">Uganda_cow_1</strain>
    </source>
</reference>
<keyword evidence="1" id="KW-0808">Transferase</keyword>
<organism evidence="1 2">
    <name type="scientific">Fasciola gigantica</name>
    <name type="common">Giant liver fluke</name>
    <dbReference type="NCBI Taxonomy" id="46835"/>
    <lineage>
        <taxon>Eukaryota</taxon>
        <taxon>Metazoa</taxon>
        <taxon>Spiralia</taxon>
        <taxon>Lophotrochozoa</taxon>
        <taxon>Platyhelminthes</taxon>
        <taxon>Trematoda</taxon>
        <taxon>Digenea</taxon>
        <taxon>Plagiorchiida</taxon>
        <taxon>Echinostomata</taxon>
        <taxon>Echinostomatoidea</taxon>
        <taxon>Fasciolidae</taxon>
        <taxon>Fasciola</taxon>
    </lineage>
</organism>
<dbReference type="Proteomes" id="UP000316759">
    <property type="component" value="Unassembled WGS sequence"/>
</dbReference>
<dbReference type="GO" id="GO:0008168">
    <property type="term" value="F:methyltransferase activity"/>
    <property type="evidence" value="ECO:0007669"/>
    <property type="project" value="UniProtKB-KW"/>
</dbReference>
<dbReference type="GO" id="GO:0032259">
    <property type="term" value="P:methylation"/>
    <property type="evidence" value="ECO:0007669"/>
    <property type="project" value="UniProtKB-KW"/>
</dbReference>
<keyword evidence="1" id="KW-0489">Methyltransferase</keyword>
<comment type="caution">
    <text evidence="1">The sequence shown here is derived from an EMBL/GenBank/DDBJ whole genome shotgun (WGS) entry which is preliminary data.</text>
</comment>
<proteinExistence type="predicted"/>